<proteinExistence type="inferred from homology"/>
<evidence type="ECO:0000256" key="3">
    <source>
        <dbReference type="ARBA" id="ARBA00022475"/>
    </source>
</evidence>
<dbReference type="RefSeq" id="WP_009257143.1">
    <property type="nucleotide sequence ID" value="NZ_KN174161.1"/>
</dbReference>
<evidence type="ECO:0000256" key="1">
    <source>
        <dbReference type="ARBA" id="ARBA00004651"/>
    </source>
</evidence>
<dbReference type="Proteomes" id="UP000029585">
    <property type="component" value="Unassembled WGS sequence"/>
</dbReference>
<feature type="domain" description="ABC transmembrane type-1" evidence="8">
    <location>
        <begin position="78"/>
        <end position="262"/>
    </location>
</feature>
<feature type="transmembrane region" description="Helical" evidence="7">
    <location>
        <begin position="82"/>
        <end position="105"/>
    </location>
</feature>
<evidence type="ECO:0000313" key="10">
    <source>
        <dbReference type="Proteomes" id="UP000029585"/>
    </source>
</evidence>
<gene>
    <name evidence="9" type="ORF">HMPREF9460_00134</name>
</gene>
<dbReference type="HOGENOM" id="CLU_046113_1_1_9"/>
<keyword evidence="2 7" id="KW-0813">Transport</keyword>
<dbReference type="PATRIC" id="fig|742738.3.peg.140"/>
<feature type="transmembrane region" description="Helical" evidence="7">
    <location>
        <begin position="24"/>
        <end position="43"/>
    </location>
</feature>
<dbReference type="InterPro" id="IPR035906">
    <property type="entry name" value="MetI-like_sf"/>
</dbReference>
<keyword evidence="6 7" id="KW-0472">Membrane</keyword>
<feature type="transmembrane region" description="Helical" evidence="7">
    <location>
        <begin position="112"/>
        <end position="132"/>
    </location>
</feature>
<evidence type="ECO:0000256" key="7">
    <source>
        <dbReference type="RuleBase" id="RU363032"/>
    </source>
</evidence>
<dbReference type="AlphaFoldDB" id="A0A096BEH5"/>
<dbReference type="CDD" id="cd06261">
    <property type="entry name" value="TM_PBP2"/>
    <property type="match status" value="1"/>
</dbReference>
<protein>
    <recommendedName>
        <fullName evidence="8">ABC transmembrane type-1 domain-containing protein</fullName>
    </recommendedName>
</protein>
<dbReference type="Pfam" id="PF00528">
    <property type="entry name" value="BPD_transp_1"/>
    <property type="match status" value="1"/>
</dbReference>
<name>A0A096BEH5_FLAPL</name>
<evidence type="ECO:0000256" key="5">
    <source>
        <dbReference type="ARBA" id="ARBA00022989"/>
    </source>
</evidence>
<keyword evidence="10" id="KW-1185">Reference proteome</keyword>
<dbReference type="InterPro" id="IPR000515">
    <property type="entry name" value="MetI-like"/>
</dbReference>
<evidence type="ECO:0000313" key="9">
    <source>
        <dbReference type="EMBL" id="KGF57406.1"/>
    </source>
</evidence>
<dbReference type="PANTHER" id="PTHR30151">
    <property type="entry name" value="ALKANE SULFONATE ABC TRANSPORTER-RELATED, MEMBRANE SUBUNIT"/>
    <property type="match status" value="1"/>
</dbReference>
<feature type="transmembrane region" description="Helical" evidence="7">
    <location>
        <begin position="144"/>
        <end position="163"/>
    </location>
</feature>
<reference evidence="9 10" key="1">
    <citation type="submission" date="2011-08" db="EMBL/GenBank/DDBJ databases">
        <title>The Genome Sequence of Clostridium orbiscindens 1_3_50AFAA.</title>
        <authorList>
            <consortium name="The Broad Institute Genome Sequencing Platform"/>
            <person name="Earl A."/>
            <person name="Ward D."/>
            <person name="Feldgarden M."/>
            <person name="Gevers D."/>
            <person name="Daigneault M."/>
            <person name="Strauss J."/>
            <person name="Allen-Vercoe E."/>
            <person name="Young S.K."/>
            <person name="Zeng Q."/>
            <person name="Gargeya S."/>
            <person name="Fitzgerald M."/>
            <person name="Haas B."/>
            <person name="Abouelleil A."/>
            <person name="Alvarado L."/>
            <person name="Arachchi H.M."/>
            <person name="Berlin A."/>
            <person name="Brown A."/>
            <person name="Chapman S.B."/>
            <person name="Chen Z."/>
            <person name="Dunbar C."/>
            <person name="Freedman E."/>
            <person name="Gearin G."/>
            <person name="Gellesch M."/>
            <person name="Goldberg J."/>
            <person name="Griggs A."/>
            <person name="Gujja S."/>
            <person name="Heiman D."/>
            <person name="Howarth C."/>
            <person name="Larson L."/>
            <person name="Lui A."/>
            <person name="MacDonald P.J.P."/>
            <person name="Montmayeur A."/>
            <person name="Murphy C."/>
            <person name="Neiman D."/>
            <person name="Pearson M."/>
            <person name="Priest M."/>
            <person name="Roberts A."/>
            <person name="Saif S."/>
            <person name="Shea T."/>
            <person name="Shenoy N."/>
            <person name="Sisk P."/>
            <person name="Stolte C."/>
            <person name="Sykes S."/>
            <person name="Wortman J."/>
            <person name="Nusbaum C."/>
            <person name="Birren B."/>
        </authorList>
    </citation>
    <scope>NUCLEOTIDE SEQUENCE [LARGE SCALE GENOMIC DNA]</scope>
    <source>
        <strain evidence="9 10">1_3_50AFAA</strain>
    </source>
</reference>
<dbReference type="GO" id="GO:0055085">
    <property type="term" value="P:transmembrane transport"/>
    <property type="evidence" value="ECO:0007669"/>
    <property type="project" value="InterPro"/>
</dbReference>
<dbReference type="SUPFAM" id="SSF161098">
    <property type="entry name" value="MetI-like"/>
    <property type="match status" value="1"/>
</dbReference>
<dbReference type="PANTHER" id="PTHR30151:SF0">
    <property type="entry name" value="ABC TRANSPORTER PERMEASE PROTEIN MJ0413-RELATED"/>
    <property type="match status" value="1"/>
</dbReference>
<accession>A0A096BEH5</accession>
<dbReference type="Gene3D" id="1.10.3720.10">
    <property type="entry name" value="MetI-like"/>
    <property type="match status" value="1"/>
</dbReference>
<comment type="caution">
    <text evidence="9">The sequence shown here is derived from an EMBL/GenBank/DDBJ whole genome shotgun (WGS) entry which is preliminary data.</text>
</comment>
<keyword evidence="4 7" id="KW-0812">Transmembrane</keyword>
<dbReference type="GO" id="GO:0005886">
    <property type="term" value="C:plasma membrane"/>
    <property type="evidence" value="ECO:0007669"/>
    <property type="project" value="UniProtKB-SubCell"/>
</dbReference>
<keyword evidence="5 7" id="KW-1133">Transmembrane helix</keyword>
<sequence length="274" mass="30123">MKQSSTSVVVMSDAERRERLRNRIYAVFPVVSVLLLILLWFLAAGAENSTFPSPVDIWNRFLLLMEKPIKQLNLFGHIWASLLRVFIALAFAWLLGISFGILIGWNKKANALLGPLFTAFRSVPPLAWVPLMTMWFGTGEFPKILIVFIGALMPVVVNTQAGISNVQNMYLNVGTIFHANKRQMLFEIAIPSALDAIFAGVRTSTSAGWMVVLAAEMLGGKSGIGFLITRGMDSGDYALCLLSMVCIGLVGALLAIITQLLERMVCPWTAKKSN</sequence>
<dbReference type="eggNOG" id="COG0600">
    <property type="taxonomic scope" value="Bacteria"/>
</dbReference>
<organism evidence="9 10">
    <name type="scientific">Flavonifractor plautii 1_3_50AFAA</name>
    <dbReference type="NCBI Taxonomy" id="742738"/>
    <lineage>
        <taxon>Bacteria</taxon>
        <taxon>Bacillati</taxon>
        <taxon>Bacillota</taxon>
        <taxon>Clostridia</taxon>
        <taxon>Eubacteriales</taxon>
        <taxon>Oscillospiraceae</taxon>
        <taxon>Flavonifractor</taxon>
    </lineage>
</organism>
<feature type="transmembrane region" description="Helical" evidence="7">
    <location>
        <begin position="239"/>
        <end position="261"/>
    </location>
</feature>
<evidence type="ECO:0000256" key="4">
    <source>
        <dbReference type="ARBA" id="ARBA00022692"/>
    </source>
</evidence>
<evidence type="ECO:0000259" key="8">
    <source>
        <dbReference type="PROSITE" id="PS50928"/>
    </source>
</evidence>
<dbReference type="EMBL" id="ADLO01000005">
    <property type="protein sequence ID" value="KGF57406.1"/>
    <property type="molecule type" value="Genomic_DNA"/>
</dbReference>
<keyword evidence="3" id="KW-1003">Cell membrane</keyword>
<evidence type="ECO:0000256" key="2">
    <source>
        <dbReference type="ARBA" id="ARBA00022448"/>
    </source>
</evidence>
<comment type="subcellular location">
    <subcellularLocation>
        <location evidence="1 7">Cell membrane</location>
        <topology evidence="1 7">Multi-pass membrane protein</topology>
    </subcellularLocation>
</comment>
<dbReference type="PROSITE" id="PS50928">
    <property type="entry name" value="ABC_TM1"/>
    <property type="match status" value="1"/>
</dbReference>
<evidence type="ECO:0000256" key="6">
    <source>
        <dbReference type="ARBA" id="ARBA00023136"/>
    </source>
</evidence>
<comment type="similarity">
    <text evidence="7">Belongs to the binding-protein-dependent transport system permease family.</text>
</comment>